<accession>A0A6I3KP18</accession>
<keyword evidence="8 13" id="KW-0547">Nucleotide-binding</keyword>
<proteinExistence type="inferred from homology"/>
<protein>
    <recommendedName>
        <fullName evidence="4 13">Tetraacyldisaccharide 4'-kinase</fullName>
        <ecNumber evidence="3 13">2.7.1.130</ecNumber>
    </recommendedName>
    <alternativeName>
        <fullName evidence="12 13">Lipid A 4'-kinase</fullName>
    </alternativeName>
</protein>
<dbReference type="GO" id="GO:0005524">
    <property type="term" value="F:ATP binding"/>
    <property type="evidence" value="ECO:0007669"/>
    <property type="project" value="UniProtKB-UniRule"/>
</dbReference>
<comment type="similarity">
    <text evidence="13">Belongs to the LpxK family.</text>
</comment>
<feature type="binding site" evidence="13">
    <location>
        <begin position="55"/>
        <end position="62"/>
    </location>
    <ligand>
        <name>ATP</name>
        <dbReference type="ChEBI" id="CHEBI:30616"/>
    </ligand>
</feature>
<gene>
    <name evidence="13 14" type="primary">lpxK</name>
    <name evidence="14" type="ORF">GIW81_14375</name>
</gene>
<keyword evidence="5 13" id="KW-0444">Lipid biosynthesis</keyword>
<evidence type="ECO:0000256" key="8">
    <source>
        <dbReference type="ARBA" id="ARBA00022741"/>
    </source>
</evidence>
<comment type="function">
    <text evidence="1 13">Transfers the gamma-phosphate of ATP to the 4'-position of a tetraacyldisaccharide 1-phosphate intermediate (termed DS-1-P) to form tetraacyldisaccharide 1,4'-bis-phosphate (lipid IVA).</text>
</comment>
<keyword evidence="11 13" id="KW-0443">Lipid metabolism</keyword>
<dbReference type="Pfam" id="PF02606">
    <property type="entry name" value="LpxK"/>
    <property type="match status" value="1"/>
</dbReference>
<evidence type="ECO:0000313" key="15">
    <source>
        <dbReference type="Proteomes" id="UP000440694"/>
    </source>
</evidence>
<evidence type="ECO:0000256" key="7">
    <source>
        <dbReference type="ARBA" id="ARBA00022679"/>
    </source>
</evidence>
<evidence type="ECO:0000256" key="13">
    <source>
        <dbReference type="HAMAP-Rule" id="MF_00409"/>
    </source>
</evidence>
<dbReference type="SUPFAM" id="SSF52540">
    <property type="entry name" value="P-loop containing nucleoside triphosphate hydrolases"/>
    <property type="match status" value="1"/>
</dbReference>
<comment type="caution">
    <text evidence="14">The sequence shown here is derived from an EMBL/GenBank/DDBJ whole genome shotgun (WGS) entry which is preliminary data.</text>
</comment>
<keyword evidence="9 13" id="KW-0418">Kinase</keyword>
<evidence type="ECO:0000313" key="14">
    <source>
        <dbReference type="EMBL" id="MTD95522.1"/>
    </source>
</evidence>
<organism evidence="14 15">
    <name type="scientific">Hyphomicrobium album</name>
    <dbReference type="NCBI Taxonomy" id="2665159"/>
    <lineage>
        <taxon>Bacteria</taxon>
        <taxon>Pseudomonadati</taxon>
        <taxon>Pseudomonadota</taxon>
        <taxon>Alphaproteobacteria</taxon>
        <taxon>Hyphomicrobiales</taxon>
        <taxon>Hyphomicrobiaceae</taxon>
        <taxon>Hyphomicrobium</taxon>
    </lineage>
</organism>
<dbReference type="PANTHER" id="PTHR42724:SF1">
    <property type="entry name" value="TETRAACYLDISACCHARIDE 4'-KINASE, MITOCHONDRIAL-RELATED"/>
    <property type="match status" value="1"/>
</dbReference>
<keyword evidence="15" id="KW-1185">Reference proteome</keyword>
<dbReference type="InterPro" id="IPR027417">
    <property type="entry name" value="P-loop_NTPase"/>
</dbReference>
<dbReference type="PANTHER" id="PTHR42724">
    <property type="entry name" value="TETRAACYLDISACCHARIDE 4'-KINASE"/>
    <property type="match status" value="1"/>
</dbReference>
<keyword evidence="7 13" id="KW-0808">Transferase</keyword>
<dbReference type="EMBL" id="WMBQ01000002">
    <property type="protein sequence ID" value="MTD95522.1"/>
    <property type="molecule type" value="Genomic_DNA"/>
</dbReference>
<dbReference type="RefSeq" id="WP_154740060.1">
    <property type="nucleotide sequence ID" value="NZ_WMBQ01000002.1"/>
</dbReference>
<dbReference type="NCBIfam" id="TIGR00682">
    <property type="entry name" value="lpxK"/>
    <property type="match status" value="1"/>
</dbReference>
<dbReference type="HAMAP" id="MF_00409">
    <property type="entry name" value="LpxK"/>
    <property type="match status" value="1"/>
</dbReference>
<keyword evidence="10 13" id="KW-0067">ATP-binding</keyword>
<evidence type="ECO:0000256" key="12">
    <source>
        <dbReference type="ARBA" id="ARBA00029757"/>
    </source>
</evidence>
<dbReference type="Proteomes" id="UP000440694">
    <property type="component" value="Unassembled WGS sequence"/>
</dbReference>
<evidence type="ECO:0000256" key="5">
    <source>
        <dbReference type="ARBA" id="ARBA00022516"/>
    </source>
</evidence>
<dbReference type="AlphaFoldDB" id="A0A6I3KP18"/>
<dbReference type="EC" id="2.7.1.130" evidence="3 13"/>
<dbReference type="GO" id="GO:0005886">
    <property type="term" value="C:plasma membrane"/>
    <property type="evidence" value="ECO:0007669"/>
    <property type="project" value="TreeGrafter"/>
</dbReference>
<comment type="pathway">
    <text evidence="2 13">Glycolipid biosynthesis; lipid IV(A) biosynthesis; lipid IV(A) from (3R)-3-hydroxytetradecanoyl-[acyl-carrier-protein] and UDP-N-acetyl-alpha-D-glucosamine: step 6/6.</text>
</comment>
<evidence type="ECO:0000256" key="4">
    <source>
        <dbReference type="ARBA" id="ARBA00016436"/>
    </source>
</evidence>
<evidence type="ECO:0000256" key="3">
    <source>
        <dbReference type="ARBA" id="ARBA00012071"/>
    </source>
</evidence>
<evidence type="ECO:0000256" key="10">
    <source>
        <dbReference type="ARBA" id="ARBA00022840"/>
    </source>
</evidence>
<evidence type="ECO:0000256" key="11">
    <source>
        <dbReference type="ARBA" id="ARBA00023098"/>
    </source>
</evidence>
<name>A0A6I3KP18_9HYPH</name>
<dbReference type="UniPathway" id="UPA00359">
    <property type="reaction ID" value="UER00482"/>
</dbReference>
<keyword evidence="6 13" id="KW-0441">Lipid A biosynthesis</keyword>
<evidence type="ECO:0000256" key="9">
    <source>
        <dbReference type="ARBA" id="ARBA00022777"/>
    </source>
</evidence>
<dbReference type="InterPro" id="IPR003758">
    <property type="entry name" value="LpxK"/>
</dbReference>
<dbReference type="GO" id="GO:0009029">
    <property type="term" value="F:lipid-A 4'-kinase activity"/>
    <property type="evidence" value="ECO:0007669"/>
    <property type="project" value="UniProtKB-UniRule"/>
</dbReference>
<dbReference type="GO" id="GO:0009245">
    <property type="term" value="P:lipid A biosynthetic process"/>
    <property type="evidence" value="ECO:0007669"/>
    <property type="project" value="UniProtKB-UniRule"/>
</dbReference>
<sequence length="352" mass="38215">MRLDEPSWWYSGAGDIRQRLLAPLGQLYGWIAERRYYRHQPYRSRLPIICVGNFTAGGTGKTPLSMAIARLLIARGERPVFLTRGYGGTTSGPSWVEDTPGAAKRFGDEPLLLAAVAPTMVARDRRAGIIAIEGDHRPLSVVIMDDGLQNGSVTKDLSIALVDGKRGIGNGEVIPAGPLRAPIDFQIGLVDAIVVRDPPDLADERGVHAVLRRGFPGPVLVGHVAAVGDTTWLKEKPVVAFAGIANPHRFYRLLERLGARLVDSISFPDHHPFKTSDATRLLGAAQANGAQLVTTEKDHARLKSDVALAALATEARALPIDLTIDERDLSRLNSLIDAALQETTRRQRPPPR</sequence>
<evidence type="ECO:0000256" key="6">
    <source>
        <dbReference type="ARBA" id="ARBA00022556"/>
    </source>
</evidence>
<dbReference type="GO" id="GO:0009244">
    <property type="term" value="P:lipopolysaccharide core region biosynthetic process"/>
    <property type="evidence" value="ECO:0007669"/>
    <property type="project" value="TreeGrafter"/>
</dbReference>
<evidence type="ECO:0000256" key="2">
    <source>
        <dbReference type="ARBA" id="ARBA00004870"/>
    </source>
</evidence>
<evidence type="ECO:0000256" key="1">
    <source>
        <dbReference type="ARBA" id="ARBA00002274"/>
    </source>
</evidence>
<comment type="catalytic activity">
    <reaction evidence="13">
        <text>a lipid A disaccharide + ATP = a lipid IVA + ADP + H(+)</text>
        <dbReference type="Rhea" id="RHEA:67840"/>
        <dbReference type="ChEBI" id="CHEBI:15378"/>
        <dbReference type="ChEBI" id="CHEBI:30616"/>
        <dbReference type="ChEBI" id="CHEBI:176343"/>
        <dbReference type="ChEBI" id="CHEBI:176425"/>
        <dbReference type="ChEBI" id="CHEBI:456216"/>
        <dbReference type="EC" id="2.7.1.130"/>
    </reaction>
</comment>
<reference evidence="14 15" key="1">
    <citation type="submission" date="2019-11" db="EMBL/GenBank/DDBJ databases">
        <title>Identification of a novel strain.</title>
        <authorList>
            <person name="Xu Q."/>
            <person name="Wang G."/>
        </authorList>
    </citation>
    <scope>NUCLEOTIDE SEQUENCE [LARGE SCALE GENOMIC DNA]</scope>
    <source>
        <strain evidence="15">xq</strain>
    </source>
</reference>